<dbReference type="InterPro" id="IPR007110">
    <property type="entry name" value="Ig-like_dom"/>
</dbReference>
<dbReference type="SUPFAM" id="SSF48726">
    <property type="entry name" value="Immunoglobulin"/>
    <property type="match status" value="11"/>
</dbReference>
<organism evidence="18 19">
    <name type="scientific">Daphnia magna</name>
    <dbReference type="NCBI Taxonomy" id="35525"/>
    <lineage>
        <taxon>Eukaryota</taxon>
        <taxon>Metazoa</taxon>
        <taxon>Ecdysozoa</taxon>
        <taxon>Arthropoda</taxon>
        <taxon>Crustacea</taxon>
        <taxon>Branchiopoda</taxon>
        <taxon>Diplostraca</taxon>
        <taxon>Cladocera</taxon>
        <taxon>Anomopoda</taxon>
        <taxon>Daphniidae</taxon>
        <taxon>Daphnia</taxon>
    </lineage>
</organism>
<dbReference type="Pfam" id="PF00052">
    <property type="entry name" value="Laminin_B"/>
    <property type="match status" value="3"/>
</dbReference>
<feature type="disulfide bond" evidence="11">
    <location>
        <begin position="352"/>
        <end position="364"/>
    </location>
</feature>
<sequence length="3018" mass="330640">MKTSFGWFALCVIVAVTLAPVLAQRGRKNGNNAKPIRECQSGEFKCRNNQCISNEQVCDKYADCPDKEDEENCPFGPEPCQAGEFQCKSDKTCIAIAQRCDGRDDCRDGSDEIGCLCTKNQWQCDFGSCIDGKLRCDGKVDCPTDQSDEANCPSVCPTNQFMCLSSGRPVLVAGGFSTKAQCIPLWQKCDSIADCSDGSDEFDCVTEWTTPSNVMPTEAAPTSAPPVDESAGGGAGSSTSDCRSDEFQCDDGSCVGRHFRCDNVPDCSDASDEDNCIKECPSNEFRCTDGTCIDIRRKCDGYGDCRDRSDEINCICTEYQFRCRDGTCLDSRRRCDARYDCPDESDEEDCDCRTDQFRCDSGQCIEGNRRCDRTVDCPDRSDESNCGVQCKNGEFSCASGDQCVPYSLVCDGRRDCQDFSDEAECQWTKCPEGEFSCENGPCIPMERRCDGQIDCPESSDEFDCPSRNDELNLKTYPADQTILQGREVVFQCRDEGPARAPVRWTRGSGLALPPSTRDNNGRLEMPNIQPEHTGTYICEAVGYPATTPGARVSVYLKVEPFAEPTTRPPTACGVNEATCMNGECIPKNAVCDGDFDCSDQSDEMRCSLLGCQPNEYQCANKRCVLKNWRCDGDDDCGDNSDELYCKPSPPGSACRHDEFQCQSQNQCIPRSFHCDMELDCQDRSDEIGCSKPTILIPPPPMININIGTTIVINCTAVGVPTPEVVWRLNWGHVPSKCTMTSESGYGVLTCKDAQIIDQGAYSCEAINAKGSTFAVPDCIVVVKPSADICIDEEFNSAAVSPADCLPCFCFDHTKECSSSSLYVSQLPPPSDQFQLITLRTDTIRTSSSARLFSSRDAGSSGAANRVYLRSPNANDGIQAYRRDFNSRSEVAYFNLPPSHRGYQLLSYGGQIKYRLTYRGSGSSIRAPDVILRGNGITLYHESRIRLEPNQPVEVTVRFLPEDWTKGSDTRDSARREDLMMVLQSIEYFLIRASYVESSVLDTTITNIRMDTAIEQNYNQGQAVLVEECRCPRGYIGLSCDSCAPGFVREETSSGRYLGRCLPETFCDSTYQWTCASDGTCVDLNRRCDGRLDCGDSSDEMNCSQPRQCDANNEWTCYDGSCIDVRRQCDGRMDCRDRSDEFECLTPTCDPTSQWTCDDRCVDASKRCDGVRDCYDYTDELNCQGCHAQSEWRCANSQCINATRYCDRNVDCADGTDEMYCPIQGCDLATRFRCASGELCLDKTLRCDGHFDCSDHSDECNCPGCGSDRHFRCADGTCVDLSERCDGRVDCRDATDEIGCTYTCDPHTHWTCADGSCIGVRLFSDGIDDCYDGSDEFSFTAQCNQAGIVNGSSTSSGCICKDLVTGPRCDQCKPNTFHLNADNQDGCINCFCMGITKTCSASTWFRQQIRTVFTTDIQGFALTDKSRRENIVERVTVNSVSREIVYRDFNRLSNEVHYWKVSSKFLGDKVTSYGGLINYTVRHVPQPGGRSSPNNAPDVDMKGNNIRLLHYHREPVEGSRSVAISVPITEQYWQREDGRPADREHLLMVLADLDSILIKATYTTRTSEASLSEVSMDIAEERNTGQTRAYAVEQCSCPRGYKGLSCEDCDTGYTRSVQGVYLGLCEPCNCNGHSNECDPDTGVCVNCRDHTTGEECELCEAGYTGDATLGTSNDCRPDGGRPPTCSCDPRGSLRPDCADGRSCACKANCEGARCDRCREGSFGLMEQNPQGCLNCFCSGVTRECNSAKLYRSQVTVQITDNQHGFILSERNGVSVPNLRINIDQNEISYTFSSTPARSPKLYWSLPAQFTGNKVTSYGGQISITQRYDERQGAVGQRFTDSDVILTSGRTSLAFVNPNQIRPGQTVTYTVPLRETGGWRRLDTGLAVTRDDMMRVLSDLQTIEIRATYSYSMAYASLSNVVMDTAVPTSNGQEQPRDIEECRCPEGHIGTSCEQCATGFYRDRSSGLTGQCRRCPCNSNEENCVQQSDNRVVCNCRRGFSGRNCEIQGGIRMEMVPMRAQATAGQVVNFVCAYFSMERLEIDIQPIGHNAVDGKMLPASGQHSVTKALMLGPPVRDVLDRFPWGSRRTLSLLIDTGHRQVKCRVTDTDGLILGELTALIQPADADQQRPVAPPAPASPTIVLTVTDPKIQIAEVGSTVRFRCSGQSLVGRQVLLRWGKEGDSLPAGRAQDDRRGVLIITDVRHTDSGTYVCSGQDGINVVTETVVLNVGGQSPSPPLVSVEPRYVEAQLGQSIDVRCTAQGYPTPSIQWLSAREILVPTTDGVLKIASVRKSDEGEYTCTASNPSGTSTGRVNIFVRSAEPAPQPEENPVQVVIAPTDTTARRGETIRLVCRAEVVGDRVVPVIRWTRSEGVLPVNAGQTAGVLTIPSASPSDSGIYICTVTTVSGYIRQSQARVTILAYRGPPTVRIEPDRQTISQGTSAELRCLAVGDPSPTVRWTKVGEDFSSNILVTGPILRIVNAMVSDRGMYICTAENAGGVAQTSAIVEVERREPPAVELYPQTKQTVVQGGSALFQCRVTAGIPTPRARWARVDGRPLPNNVEELDGGVIRFNRVTGSEQGQYVCTAENDAGSITGVATLTIQSIPVVTISPNANSGPIRVKEGQRVRLECRAQGDPAPSVSWRRLRTGFLFDAIDAKETQQIAVYDITRVTQSDEGTYSCTGRNDAGLTEERVQIVVEASSGRGDIEENEIEIDGSSNTGGGNIIGDDVFRVPVGGTAEMRCVLTGSQQGIYLDWVRSDGGSLPADKEIRDGILYLRNVQPDAAGVYSCIGISSQGTQIFSADRRLEVVAPPRLRLEPQRQVVRPGDQVEIRCEASGDQPITINWYKMDGVLPPAVLVNNGQLQFRGIAVSDAGRYVCAARNSVGQAEAVAEVIVNEDRVVSGTTGGQRQTDVYIGSTVELSCNLAAGTTGRIQWSRDRGLLPPTAFKTAENKLELTNVQPSDAGRYLCEVTGRQGTSSEYVLLNVKSKPTFNRARGARTLEAVGRPTEVRRGRPSRQMK</sequence>
<dbReference type="Pfam" id="PF24973">
    <property type="entry name" value="EGF_LMN_ATRN"/>
    <property type="match status" value="1"/>
</dbReference>
<name>A0ABR0ADG0_9CRUS</name>
<evidence type="ECO:0000256" key="4">
    <source>
        <dbReference type="ARBA" id="ARBA00022737"/>
    </source>
</evidence>
<evidence type="ECO:0000256" key="11">
    <source>
        <dbReference type="PROSITE-ProRule" id="PRU00124"/>
    </source>
</evidence>
<feature type="disulfide bond" evidence="12">
    <location>
        <begin position="1704"/>
        <end position="1713"/>
    </location>
</feature>
<feature type="domain" description="Laminin IV type A" evidence="17">
    <location>
        <begin position="1414"/>
        <end position="1593"/>
    </location>
</feature>
<dbReference type="PROSITE" id="PS51115">
    <property type="entry name" value="LAMININ_IVA"/>
    <property type="match status" value="3"/>
</dbReference>
<feature type="disulfide bond" evidence="11">
    <location>
        <begin position="430"/>
        <end position="442"/>
    </location>
</feature>
<dbReference type="InterPro" id="IPR003598">
    <property type="entry name" value="Ig_sub2"/>
</dbReference>
<feature type="disulfide bond" evidence="11">
    <location>
        <begin position="58"/>
        <end position="73"/>
    </location>
</feature>
<feature type="domain" description="Laminin IV type A" evidence="17">
    <location>
        <begin position="847"/>
        <end position="1027"/>
    </location>
</feature>
<dbReference type="PROSITE" id="PS01186">
    <property type="entry name" value="EGF_2"/>
    <property type="match status" value="1"/>
</dbReference>
<feature type="domain" description="Ig-like" evidence="16">
    <location>
        <begin position="2423"/>
        <end position="2505"/>
    </location>
</feature>
<dbReference type="PROSITE" id="PS50027">
    <property type="entry name" value="EGF_LAM_2"/>
    <property type="match status" value="2"/>
</dbReference>
<dbReference type="InterPro" id="IPR036179">
    <property type="entry name" value="Ig-like_dom_sf"/>
</dbReference>
<feature type="disulfide bond" evidence="11">
    <location>
        <begin position="1246"/>
        <end position="1261"/>
    </location>
</feature>
<dbReference type="InterPro" id="IPR000034">
    <property type="entry name" value="Laminin_IV"/>
</dbReference>
<feature type="disulfide bond" evidence="11">
    <location>
        <begin position="1148"/>
        <end position="1160"/>
    </location>
</feature>
<dbReference type="Pfam" id="PF07679">
    <property type="entry name" value="I-set"/>
    <property type="match status" value="1"/>
</dbReference>
<feature type="disulfide bond" evidence="11">
    <location>
        <begin position="371"/>
        <end position="386"/>
    </location>
</feature>
<feature type="disulfide bond" evidence="11">
    <location>
        <begin position="1116"/>
        <end position="1134"/>
    </location>
</feature>
<evidence type="ECO:0000256" key="12">
    <source>
        <dbReference type="PROSITE-ProRule" id="PRU00460"/>
    </source>
</evidence>
<keyword evidence="4" id="KW-0677">Repeat</keyword>
<keyword evidence="2" id="KW-0812">Transmembrane</keyword>
<dbReference type="InterPro" id="IPR000742">
    <property type="entry name" value="EGF"/>
</dbReference>
<dbReference type="Pfam" id="PF00053">
    <property type="entry name" value="EGF_laminin"/>
    <property type="match status" value="5"/>
</dbReference>
<dbReference type="SMART" id="SM00180">
    <property type="entry name" value="EGF_Lam"/>
    <property type="match status" value="4"/>
</dbReference>
<feature type="disulfide bond" evidence="11">
    <location>
        <begin position="249"/>
        <end position="267"/>
    </location>
</feature>
<feature type="disulfide bond" evidence="11">
    <location>
        <begin position="630"/>
        <end position="645"/>
    </location>
</feature>
<feature type="disulfide bond" evidence="11">
    <location>
        <begin position="1193"/>
        <end position="1211"/>
    </location>
</feature>
<feature type="disulfide bond" evidence="11">
    <location>
        <begin position="280"/>
        <end position="292"/>
    </location>
</feature>
<feature type="disulfide bond" evidence="11">
    <location>
        <begin position="1311"/>
        <end position="1329"/>
    </location>
</feature>
<feature type="disulfide bond" evidence="11">
    <location>
        <begin position="437"/>
        <end position="455"/>
    </location>
</feature>
<feature type="domain" description="Ig-like" evidence="16">
    <location>
        <begin position="465"/>
        <end position="553"/>
    </location>
</feature>
<feature type="disulfide bond" evidence="11">
    <location>
        <begin position="1167"/>
        <end position="1182"/>
    </location>
</feature>
<dbReference type="InterPro" id="IPR051221">
    <property type="entry name" value="LDLR-related"/>
</dbReference>
<feature type="chain" id="PRO_5045043955" description="Basement membrane-specific heparan sulfate proteoglycan core protein" evidence="14">
    <location>
        <begin position="24"/>
        <end position="3018"/>
    </location>
</feature>
<dbReference type="PROSITE" id="PS50068">
    <property type="entry name" value="LDLRA_2"/>
    <property type="match status" value="20"/>
</dbReference>
<evidence type="ECO:0000256" key="14">
    <source>
        <dbReference type="SAM" id="SignalP"/>
    </source>
</evidence>
<dbReference type="InterPro" id="IPR013151">
    <property type="entry name" value="Immunoglobulin_dom"/>
</dbReference>
<feature type="disulfide bond" evidence="11">
    <location>
        <begin position="117"/>
        <end position="129"/>
    </location>
</feature>
<keyword evidence="5" id="KW-1133">Transmembrane helix</keyword>
<feature type="disulfide bond" evidence="11">
    <location>
        <begin position="299"/>
        <end position="314"/>
    </location>
</feature>
<evidence type="ECO:0000256" key="5">
    <source>
        <dbReference type="ARBA" id="ARBA00022989"/>
    </source>
</evidence>
<feature type="disulfide bond" evidence="11">
    <location>
        <begin position="410"/>
        <end position="425"/>
    </location>
</feature>
<feature type="domain" description="Laminin EGF-like" evidence="15">
    <location>
        <begin position="1684"/>
        <end position="1733"/>
    </location>
</feature>
<dbReference type="InterPro" id="IPR036055">
    <property type="entry name" value="LDL_receptor-like_sf"/>
</dbReference>
<reference evidence="18 19" key="1">
    <citation type="journal article" date="2023" name="Nucleic Acids Res.">
        <title>The hologenome of Daphnia magna reveals possible DNA methylation and microbiome-mediated evolution of the host genome.</title>
        <authorList>
            <person name="Chaturvedi A."/>
            <person name="Li X."/>
            <person name="Dhandapani V."/>
            <person name="Marshall H."/>
            <person name="Kissane S."/>
            <person name="Cuenca-Cambronero M."/>
            <person name="Asole G."/>
            <person name="Calvet F."/>
            <person name="Ruiz-Romero M."/>
            <person name="Marangio P."/>
            <person name="Guigo R."/>
            <person name="Rago D."/>
            <person name="Mirbahai L."/>
            <person name="Eastwood N."/>
            <person name="Colbourne J.K."/>
            <person name="Zhou J."/>
            <person name="Mallon E."/>
            <person name="Orsini L."/>
        </authorList>
    </citation>
    <scope>NUCLEOTIDE SEQUENCE [LARGE SCALE GENOMIC DNA]</scope>
    <source>
        <strain evidence="18">LRV0_1</strain>
    </source>
</reference>
<evidence type="ECO:0000256" key="13">
    <source>
        <dbReference type="SAM" id="MobiDB-lite"/>
    </source>
</evidence>
<feature type="disulfide bond" evidence="11">
    <location>
        <begin position="242"/>
        <end position="254"/>
    </location>
</feature>
<keyword evidence="19" id="KW-1185">Reference proteome</keyword>
<dbReference type="InterPro" id="IPR013098">
    <property type="entry name" value="Ig_I-set"/>
</dbReference>
<dbReference type="InterPro" id="IPR013106">
    <property type="entry name" value="Ig_V-set"/>
</dbReference>
<evidence type="ECO:0008006" key="20">
    <source>
        <dbReference type="Google" id="ProtNLM"/>
    </source>
</evidence>
<dbReference type="CDD" id="cd00112">
    <property type="entry name" value="LDLa"/>
    <property type="match status" value="19"/>
</dbReference>
<feature type="disulfide bond" evidence="11">
    <location>
        <begin position="287"/>
        <end position="305"/>
    </location>
</feature>
<feature type="disulfide bond" evidence="11">
    <location>
        <begin position="261"/>
        <end position="276"/>
    </location>
</feature>
<dbReference type="Proteomes" id="UP001234178">
    <property type="component" value="Unassembled WGS sequence"/>
</dbReference>
<feature type="signal peptide" evidence="14">
    <location>
        <begin position="1"/>
        <end position="23"/>
    </location>
</feature>
<feature type="disulfide bond" evidence="11">
    <location>
        <begin position="1284"/>
        <end position="1299"/>
    </location>
</feature>
<dbReference type="InterPro" id="IPR013783">
    <property type="entry name" value="Ig-like_fold"/>
</dbReference>
<evidence type="ECO:0000256" key="7">
    <source>
        <dbReference type="ARBA" id="ARBA00023157"/>
    </source>
</evidence>
<dbReference type="Gene3D" id="4.10.400.10">
    <property type="entry name" value="Low-density Lipoprotein Receptor"/>
    <property type="match status" value="20"/>
</dbReference>
<dbReference type="SMART" id="SM00409">
    <property type="entry name" value="IG"/>
    <property type="match status" value="11"/>
</dbReference>
<evidence type="ECO:0000259" key="16">
    <source>
        <dbReference type="PROSITE" id="PS50835"/>
    </source>
</evidence>
<evidence type="ECO:0000313" key="19">
    <source>
        <dbReference type="Proteomes" id="UP001234178"/>
    </source>
</evidence>
<keyword evidence="7 12" id="KW-1015">Disulfide bond</keyword>
<feature type="disulfide bond" evidence="11">
    <location>
        <begin position="591"/>
        <end position="606"/>
    </location>
</feature>
<dbReference type="SMART" id="SM00281">
    <property type="entry name" value="LamB"/>
    <property type="match status" value="3"/>
</dbReference>
<feature type="disulfide bond" evidence="11">
    <location>
        <begin position="39"/>
        <end position="51"/>
    </location>
</feature>
<feature type="disulfide bond" evidence="11">
    <location>
        <begin position="1272"/>
        <end position="1290"/>
    </location>
</feature>
<feature type="domain" description="Ig-like" evidence="16">
    <location>
        <begin position="2603"/>
        <end position="2694"/>
    </location>
</feature>
<dbReference type="SMART" id="SM00408">
    <property type="entry name" value="IGc2"/>
    <property type="match status" value="11"/>
</dbReference>
<feature type="domain" description="Ig-like" evidence="16">
    <location>
        <begin position="2328"/>
        <end position="2415"/>
    </location>
</feature>
<feature type="domain" description="Ig-like" evidence="16">
    <location>
        <begin position="2810"/>
        <end position="2894"/>
    </location>
</feature>
<accession>A0ABR0ADG0</accession>
<feature type="disulfide bond" evidence="11">
    <location>
        <begin position="579"/>
        <end position="597"/>
    </location>
</feature>
<comment type="caution">
    <text evidence="18">The sequence shown here is derived from an EMBL/GenBank/DDBJ whole genome shotgun (WGS) entry which is preliminary data.</text>
</comment>
<feature type="disulfide bond" evidence="11">
    <location>
        <begin position="335"/>
        <end position="350"/>
    </location>
</feature>
<feature type="disulfide bond" evidence="11">
    <location>
        <begin position="46"/>
        <end position="64"/>
    </location>
</feature>
<dbReference type="Pfam" id="PF00057">
    <property type="entry name" value="Ldl_recept_a"/>
    <property type="match status" value="16"/>
</dbReference>
<feature type="region of interest" description="Disordered" evidence="13">
    <location>
        <begin position="215"/>
        <end position="240"/>
    </location>
</feature>
<dbReference type="Gene3D" id="2.170.300.10">
    <property type="entry name" value="Tie2 ligand-binding domain superfamily"/>
    <property type="match status" value="2"/>
</dbReference>
<keyword evidence="10 12" id="KW-0424">Laminin EGF-like domain</keyword>
<dbReference type="Pfam" id="PF00047">
    <property type="entry name" value="ig"/>
    <property type="match status" value="1"/>
</dbReference>
<dbReference type="PANTHER" id="PTHR22722">
    <property type="entry name" value="LOW-DENSITY LIPOPROTEIN RECEPTOR-RELATED PROTEIN 2-RELATED"/>
    <property type="match status" value="1"/>
</dbReference>
<feature type="domain" description="Ig-like" evidence="16">
    <location>
        <begin position="2733"/>
        <end position="2787"/>
    </location>
</feature>
<feature type="domain" description="Ig-like" evidence="16">
    <location>
        <begin position="692"/>
        <end position="774"/>
    </location>
</feature>
<dbReference type="SMART" id="SM00406">
    <property type="entry name" value="IGv"/>
    <property type="match status" value="3"/>
</dbReference>
<dbReference type="Gene3D" id="2.60.40.10">
    <property type="entry name" value="Immunoglobulins"/>
    <property type="match status" value="11"/>
</dbReference>
<comment type="caution">
    <text evidence="12">Lacks conserved residue(s) required for the propagation of feature annotation.</text>
</comment>
<evidence type="ECO:0000256" key="8">
    <source>
        <dbReference type="ARBA" id="ARBA00023170"/>
    </source>
</evidence>
<keyword evidence="3 14" id="KW-0732">Signal</keyword>
<feature type="disulfide bond" evidence="11">
    <location>
        <begin position="189"/>
        <end position="204"/>
    </location>
</feature>
<dbReference type="Gene3D" id="2.10.25.10">
    <property type="entry name" value="Laminin"/>
    <property type="match status" value="2"/>
</dbReference>
<feature type="disulfide bond" evidence="11">
    <location>
        <begin position="323"/>
        <end position="341"/>
    </location>
</feature>
<keyword evidence="6" id="KW-0472">Membrane</keyword>
<evidence type="ECO:0000256" key="10">
    <source>
        <dbReference type="ARBA" id="ARBA00023292"/>
    </source>
</evidence>
<feature type="disulfide bond" evidence="11">
    <location>
        <begin position="618"/>
        <end position="636"/>
    </location>
</feature>
<dbReference type="Pfam" id="PF13927">
    <property type="entry name" value="Ig_3"/>
    <property type="match status" value="8"/>
</dbReference>
<dbReference type="PRINTS" id="PR00261">
    <property type="entry name" value="LDLRECEPTOR"/>
</dbReference>
<feature type="domain" description="Laminin EGF-like" evidence="15">
    <location>
        <begin position="1627"/>
        <end position="1676"/>
    </location>
</feature>
<dbReference type="InterPro" id="IPR056863">
    <property type="entry name" value="LMN_ATRN_NET-like_EGF"/>
</dbReference>
<feature type="disulfide bond" evidence="12">
    <location>
        <begin position="1684"/>
        <end position="1696"/>
    </location>
</feature>
<feature type="disulfide bond" evidence="11">
    <location>
        <begin position="100"/>
        <end position="115"/>
    </location>
</feature>
<dbReference type="InterPro" id="IPR023415">
    <property type="entry name" value="LDLR_class-A_CS"/>
</dbReference>
<protein>
    <recommendedName>
        <fullName evidence="20">Basement membrane-specific heparan sulfate proteoglycan core protein</fullName>
    </recommendedName>
</protein>
<evidence type="ECO:0000256" key="1">
    <source>
        <dbReference type="ARBA" id="ARBA00004167"/>
    </source>
</evidence>
<feature type="domain" description="Ig-like" evidence="16">
    <location>
        <begin position="2914"/>
        <end position="2983"/>
    </location>
</feature>
<feature type="disulfide bond" evidence="11">
    <location>
        <begin position="1205"/>
        <end position="1220"/>
    </location>
</feature>
<dbReference type="CDD" id="cd00055">
    <property type="entry name" value="EGF_Lam"/>
    <property type="match status" value="3"/>
</dbReference>
<dbReference type="PROSITE" id="PS01209">
    <property type="entry name" value="LDLRA_1"/>
    <property type="match status" value="9"/>
</dbReference>
<gene>
    <name evidence="18" type="ORF">OUZ56_008581</name>
</gene>
<dbReference type="InterPro" id="IPR003599">
    <property type="entry name" value="Ig_sub"/>
</dbReference>
<evidence type="ECO:0000256" key="2">
    <source>
        <dbReference type="ARBA" id="ARBA00022692"/>
    </source>
</evidence>
<evidence type="ECO:0000256" key="9">
    <source>
        <dbReference type="ARBA" id="ARBA00023180"/>
    </source>
</evidence>
<feature type="domain" description="Ig-like" evidence="16">
    <location>
        <begin position="2512"/>
        <end position="2598"/>
    </location>
</feature>
<dbReference type="InterPro" id="IPR002049">
    <property type="entry name" value="LE_dom"/>
</dbReference>
<dbReference type="PROSITE" id="PS01248">
    <property type="entry name" value="EGF_LAM_1"/>
    <property type="match status" value="4"/>
</dbReference>
<feature type="domain" description="Ig-like" evidence="16">
    <location>
        <begin position="2137"/>
        <end position="2226"/>
    </location>
</feature>
<feature type="disulfide bond" evidence="11">
    <location>
        <begin position="359"/>
        <end position="377"/>
    </location>
</feature>
<dbReference type="SMART" id="SM00192">
    <property type="entry name" value="LDLa"/>
    <property type="match status" value="20"/>
</dbReference>
<dbReference type="CDD" id="cd00096">
    <property type="entry name" value="Ig"/>
    <property type="match status" value="1"/>
</dbReference>
<evidence type="ECO:0000256" key="6">
    <source>
        <dbReference type="ARBA" id="ARBA00023136"/>
    </source>
</evidence>
<keyword evidence="9" id="KW-0325">Glycoprotein</keyword>
<feature type="disulfide bond" evidence="12">
    <location>
        <begin position="1646"/>
        <end position="1655"/>
    </location>
</feature>
<feature type="disulfide bond" evidence="11">
    <location>
        <begin position="572"/>
        <end position="584"/>
    </location>
</feature>
<feature type="disulfide bond" evidence="11">
    <location>
        <begin position="449"/>
        <end position="464"/>
    </location>
</feature>
<evidence type="ECO:0000313" key="18">
    <source>
        <dbReference type="EMBL" id="KAK4023152.1"/>
    </source>
</evidence>
<feature type="disulfide bond" evidence="11">
    <location>
        <begin position="1087"/>
        <end position="1102"/>
    </location>
</feature>
<feature type="disulfide bond" evidence="11">
    <location>
        <begin position="1128"/>
        <end position="1143"/>
    </location>
</feature>
<feature type="domain" description="Ig-like" evidence="16">
    <location>
        <begin position="2235"/>
        <end position="2312"/>
    </location>
</feature>
<dbReference type="PROSITE" id="PS50835">
    <property type="entry name" value="IG_LIKE"/>
    <property type="match status" value="11"/>
</dbReference>
<feature type="disulfide bond" evidence="11">
    <location>
        <begin position="674"/>
        <end position="689"/>
    </location>
</feature>
<feature type="disulfide bond" evidence="11">
    <location>
        <begin position="316"/>
        <end position="328"/>
    </location>
</feature>
<dbReference type="EMBL" id="JAOYFB010000037">
    <property type="protein sequence ID" value="KAK4023152.1"/>
    <property type="molecule type" value="Genomic_DNA"/>
</dbReference>
<evidence type="ECO:0000256" key="3">
    <source>
        <dbReference type="ARBA" id="ARBA00022729"/>
    </source>
</evidence>
<feature type="disulfide bond" evidence="11">
    <location>
        <begin position="611"/>
        <end position="623"/>
    </location>
</feature>
<evidence type="ECO:0000259" key="17">
    <source>
        <dbReference type="PROSITE" id="PS51115"/>
    </source>
</evidence>
<keyword evidence="8" id="KW-0675">Receptor</keyword>
<comment type="subcellular location">
    <subcellularLocation>
        <location evidence="1">Membrane</location>
        <topology evidence="1">Single-pass membrane protein</topology>
    </subcellularLocation>
</comment>
<dbReference type="InterPro" id="IPR002172">
    <property type="entry name" value="LDrepeatLR_classA_rpt"/>
</dbReference>
<dbReference type="PROSITE" id="PS00022">
    <property type="entry name" value="EGF_1"/>
    <property type="match status" value="1"/>
</dbReference>
<evidence type="ECO:0000259" key="15">
    <source>
        <dbReference type="PROSITE" id="PS50027"/>
    </source>
</evidence>
<feature type="domain" description="Laminin IV type A" evidence="17">
    <location>
        <begin position="1759"/>
        <end position="1939"/>
    </location>
</feature>
<feature type="disulfide bond" evidence="11">
    <location>
        <begin position="124"/>
        <end position="142"/>
    </location>
</feature>
<dbReference type="SUPFAM" id="SSF57196">
    <property type="entry name" value="EGF/Laminin"/>
    <property type="match status" value="1"/>
</dbReference>
<dbReference type="SUPFAM" id="SSF57424">
    <property type="entry name" value="LDL receptor-like module"/>
    <property type="match status" value="20"/>
</dbReference>
<proteinExistence type="predicted"/>